<keyword evidence="2" id="KW-0614">Plasmid</keyword>
<dbReference type="AlphaFoldDB" id="A0A0G4E4J7"/>
<feature type="chain" id="PRO_5005186801" description="Conjugal transfer protein TraK" evidence="1">
    <location>
        <begin position="21"/>
        <end position="263"/>
    </location>
</feature>
<feature type="signal peptide" evidence="1">
    <location>
        <begin position="1"/>
        <end position="20"/>
    </location>
</feature>
<proteinExistence type="predicted"/>
<protein>
    <recommendedName>
        <fullName evidence="3">Conjugal transfer protein TraK</fullName>
    </recommendedName>
</protein>
<name>A0A0G4E4J7_PSEFS</name>
<accession>A0A0G4E4J7</accession>
<geneLocation type="plasmid" evidence="2">
    <name>pQBR57</name>
</geneLocation>
<evidence type="ECO:0000313" key="2">
    <source>
        <dbReference type="EMBL" id="CEK42161.1"/>
    </source>
</evidence>
<sequence>MKITFLAALVAAAISMPVMANNECNRSPRTIVYDNKPVDVFISNDSQRANITFPEPYLEGISVEVTEGMNFYRTPINNRIAFMSEDPMYTGLVTIDGATKKSYIVRLITRPGCADSEVTIQGEPLADRSQTASTGGIKKGLMNFLFDGKLPPGYRQADFSSMSKDERVVFKQGSLEFTLQSQYIGPKYIGTTYEVINKGRTATKVAIDQIDYSNPAVRETLGVARQVAMLPSSRILGPAPEFLTEIYADSHRGLLFIVSEKKK</sequence>
<evidence type="ECO:0008006" key="3">
    <source>
        <dbReference type="Google" id="ProtNLM"/>
    </source>
</evidence>
<dbReference type="EMBL" id="LN713926">
    <property type="protein sequence ID" value="CEK42161.1"/>
    <property type="molecule type" value="Genomic_DNA"/>
</dbReference>
<gene>
    <name evidence="2" type="ORF">PQBR57_0208</name>
</gene>
<dbReference type="RefSeq" id="WP_192963353.1">
    <property type="nucleotide sequence ID" value="NZ_LN713926.1"/>
</dbReference>
<reference evidence="2" key="2">
    <citation type="submission" date="2015-06" db="EMBL/GenBank/DDBJ databases">
        <title>Environmentally co-occuring mercury resistance plasmids are genetically and phenotypically diverse and confer variable context-dependent fitness effects.</title>
        <authorList>
            <person name="Hall J.P.J."/>
            <person name="Harrison E."/>
            <person name="Lilley A.K."/>
            <person name="Paterson S."/>
            <person name="Spiers A.J."/>
            <person name="Brockhurst M.A."/>
        </authorList>
    </citation>
    <scope>NUCLEOTIDE SEQUENCE [LARGE SCALE GENOMIC DNA]</scope>
    <source>
        <strain evidence="2">SBW25</strain>
        <plasmid evidence="2">pQBR57</plasmid>
    </source>
</reference>
<reference evidence="2" key="1">
    <citation type="submission" date="2014-12" db="EMBL/GenBank/DDBJ databases">
        <authorList>
            <person name="Hall J."/>
        </authorList>
    </citation>
    <scope>NUCLEOTIDE SEQUENCE [LARGE SCALE GENOMIC DNA]</scope>
    <source>
        <strain evidence="2">SBW25</strain>
        <plasmid evidence="2">pQBR57</plasmid>
    </source>
</reference>
<evidence type="ECO:0000256" key="1">
    <source>
        <dbReference type="SAM" id="SignalP"/>
    </source>
</evidence>
<organism evidence="2">
    <name type="scientific">Pseudomonas fluorescens (strain SBW25)</name>
    <dbReference type="NCBI Taxonomy" id="216595"/>
    <lineage>
        <taxon>Bacteria</taxon>
        <taxon>Pseudomonadati</taxon>
        <taxon>Pseudomonadota</taxon>
        <taxon>Gammaproteobacteria</taxon>
        <taxon>Pseudomonadales</taxon>
        <taxon>Pseudomonadaceae</taxon>
        <taxon>Pseudomonas</taxon>
    </lineage>
</organism>
<keyword evidence="1" id="KW-0732">Signal</keyword>